<reference evidence="1 2" key="1">
    <citation type="submission" date="2021-07" db="EMBL/GenBank/DDBJ databases">
        <title>Flavobacterium sp. nov. isolated from sediment on the Taihu Lake.</title>
        <authorList>
            <person name="Qu J.-H."/>
        </authorList>
    </citation>
    <scope>NUCLEOTIDE SEQUENCE [LARGE SCALE GENOMIC DNA]</scope>
    <source>
        <strain evidence="1 2">NAS39</strain>
    </source>
</reference>
<protein>
    <submittedName>
        <fullName evidence="1">Uncharacterized protein</fullName>
    </submittedName>
</protein>
<gene>
    <name evidence="1" type="ORF">KZH69_19905</name>
</gene>
<accession>A0ABS6Y1F4</accession>
<comment type="caution">
    <text evidence="1">The sequence shown here is derived from an EMBL/GenBank/DDBJ whole genome shotgun (WGS) entry which is preliminary data.</text>
</comment>
<name>A0ABS6Y1F4_9FLAO</name>
<evidence type="ECO:0000313" key="1">
    <source>
        <dbReference type="EMBL" id="MBW4362751.1"/>
    </source>
</evidence>
<proteinExistence type="predicted"/>
<sequence>MSQLPPTSWHYSGFGVKLSLFFGFAKSSKYKTIFPLSQLPKSVVVAVRVCSLTIAEHERIVIPIIDSNCGSFSAFRFPFQLVSAFWRQRLKKR</sequence>
<keyword evidence="2" id="KW-1185">Reference proteome</keyword>
<dbReference type="Proteomes" id="UP000812031">
    <property type="component" value="Unassembled WGS sequence"/>
</dbReference>
<organism evidence="1 2">
    <name type="scientific">Flavobacterium taihuense</name>
    <dbReference type="NCBI Taxonomy" id="2857508"/>
    <lineage>
        <taxon>Bacteria</taxon>
        <taxon>Pseudomonadati</taxon>
        <taxon>Bacteroidota</taxon>
        <taxon>Flavobacteriia</taxon>
        <taxon>Flavobacteriales</taxon>
        <taxon>Flavobacteriaceae</taxon>
        <taxon>Flavobacterium</taxon>
    </lineage>
</organism>
<dbReference type="EMBL" id="JAHWYN010000037">
    <property type="protein sequence ID" value="MBW4362751.1"/>
    <property type="molecule type" value="Genomic_DNA"/>
</dbReference>
<evidence type="ECO:0000313" key="2">
    <source>
        <dbReference type="Proteomes" id="UP000812031"/>
    </source>
</evidence>
<dbReference type="RefSeq" id="WP_219319223.1">
    <property type="nucleotide sequence ID" value="NZ_JAHWYN010000037.1"/>
</dbReference>